<sequence>MLQRAQRALTKVLFTALRDGRAILASHPKATARMPFPLSERQALLAVKGIGPTVVFRLEQLGFESLAHLAKANALDIVTSAASLLGSSCWKNSPQARAAIQAAIALAQARAGDAR</sequence>
<evidence type="ECO:0008006" key="3">
    <source>
        <dbReference type="Google" id="ProtNLM"/>
    </source>
</evidence>
<dbReference type="Proteomes" id="UP000626210">
    <property type="component" value="Unassembled WGS sequence"/>
</dbReference>
<keyword evidence="2" id="KW-1185">Reference proteome</keyword>
<accession>A0ABQ3FZS7</accession>
<dbReference type="EMBL" id="BMYK01000004">
    <property type="protein sequence ID" value="GHC76903.1"/>
    <property type="molecule type" value="Genomic_DNA"/>
</dbReference>
<dbReference type="RefSeq" id="WP_229882741.1">
    <property type="nucleotide sequence ID" value="NZ_BMYK01000004.1"/>
</dbReference>
<evidence type="ECO:0000313" key="1">
    <source>
        <dbReference type="EMBL" id="GHC76903.1"/>
    </source>
</evidence>
<evidence type="ECO:0000313" key="2">
    <source>
        <dbReference type="Proteomes" id="UP000626210"/>
    </source>
</evidence>
<gene>
    <name evidence="1" type="ORF">GCM10007320_16040</name>
</gene>
<reference evidence="2" key="1">
    <citation type="journal article" date="2019" name="Int. J. Syst. Evol. Microbiol.">
        <title>The Global Catalogue of Microorganisms (GCM) 10K type strain sequencing project: providing services to taxonomists for standard genome sequencing and annotation.</title>
        <authorList>
            <consortium name="The Broad Institute Genomics Platform"/>
            <consortium name="The Broad Institute Genome Sequencing Center for Infectious Disease"/>
            <person name="Wu L."/>
            <person name="Ma J."/>
        </authorList>
    </citation>
    <scope>NUCLEOTIDE SEQUENCE [LARGE SCALE GENOMIC DNA]</scope>
    <source>
        <strain evidence="2">KCTC 23314</strain>
    </source>
</reference>
<proteinExistence type="predicted"/>
<comment type="caution">
    <text evidence="1">The sequence shown here is derived from an EMBL/GenBank/DDBJ whole genome shotgun (WGS) entry which is preliminary data.</text>
</comment>
<protein>
    <recommendedName>
        <fullName evidence="3">Helix-hairpin-helix domain-containing protein</fullName>
    </recommendedName>
</protein>
<name>A0ABQ3FZS7_9BURK</name>
<organism evidence="1 2">
    <name type="scientific">Pseudorhodoferax aquiterrae</name>
    <dbReference type="NCBI Taxonomy" id="747304"/>
    <lineage>
        <taxon>Bacteria</taxon>
        <taxon>Pseudomonadati</taxon>
        <taxon>Pseudomonadota</taxon>
        <taxon>Betaproteobacteria</taxon>
        <taxon>Burkholderiales</taxon>
        <taxon>Comamonadaceae</taxon>
    </lineage>
</organism>